<dbReference type="EMBL" id="CP059275">
    <property type="protein sequence ID" value="QLQ61535.1"/>
    <property type="molecule type" value="Genomic_DNA"/>
</dbReference>
<sequence>MTQTLESYIQTKANFIADYLFSNSLSPFNGGKSITTPLLGKVVGFIFQKTPQ</sequence>
<dbReference type="AlphaFoldDB" id="A0A7L6BH71"/>
<proteinExistence type="predicted"/>
<gene>
    <name evidence="1" type="ORF">HHK02_10380</name>
</gene>
<reference evidence="1 2" key="1">
    <citation type="submission" date="2020-07" db="EMBL/GenBank/DDBJ databases">
        <title>Genome sequence of Lactobacillus reuteri CNEI-KCA3 isolated from the faeces of a reared-broiler chicken, South-East Nigeria, reveals presence of CRISPR arrays.</title>
        <authorList>
            <person name="Anukam K.C."/>
            <person name="Ibezim C.N."/>
            <person name="BeecK W.V."/>
            <person name="Allonsius C."/>
            <person name="Broek M.D."/>
            <person name="Tuyaerts I."/>
            <person name="Attama A."/>
            <person name="Esimone C.O."/>
            <person name="Lebeer S."/>
        </authorList>
    </citation>
    <scope>NUCLEOTIDE SEQUENCE [LARGE SCALE GENOMIC DNA]</scope>
    <source>
        <strain evidence="1 2">CNEI-KCA3</strain>
    </source>
</reference>
<name>A0A7L6BH71_LIMRT</name>
<evidence type="ECO:0000313" key="2">
    <source>
        <dbReference type="Proteomes" id="UP000510868"/>
    </source>
</evidence>
<protein>
    <submittedName>
        <fullName evidence="1">Uncharacterized protein</fullName>
    </submittedName>
</protein>
<dbReference type="Proteomes" id="UP000510868">
    <property type="component" value="Chromosome"/>
</dbReference>
<evidence type="ECO:0000313" key="1">
    <source>
        <dbReference type="EMBL" id="QLQ61535.1"/>
    </source>
</evidence>
<accession>A0A7L6BH71</accession>
<dbReference type="RefSeq" id="WP_181462393.1">
    <property type="nucleotide sequence ID" value="NZ_CP059275.1"/>
</dbReference>
<organism evidence="1 2">
    <name type="scientific">Limosilactobacillus reuteri</name>
    <name type="common">Lactobacillus reuteri</name>
    <dbReference type="NCBI Taxonomy" id="1598"/>
    <lineage>
        <taxon>Bacteria</taxon>
        <taxon>Bacillati</taxon>
        <taxon>Bacillota</taxon>
        <taxon>Bacilli</taxon>
        <taxon>Lactobacillales</taxon>
        <taxon>Lactobacillaceae</taxon>
        <taxon>Limosilactobacillus</taxon>
    </lineage>
</organism>